<sequence>MSYCSRRDIERMSSPCRNHKKSRLKPLSHCGEFDLRVVASCNSPQLVICRMELVQMSSHVEEMSPDVARTRPATKLLSEGFIYWKETQLKVEKIEVLCEIPDSWLVELDLTTSPFPSQQSPQEAESAVSNPPGPNQGPPGPNQGPPGPNQGPPGPNQGPYQVPPGFQGYQGYTGGPGFYPGMYTGQGVPPGQEGFQNMPNVAQGFNYYMLPPMPPGMPYQLPQGPTDRQDQGSLGSVNKTEEAQHQGPFLPHFGFPQAYPGYFPYPQYPIGEDQQKMQGGVLPPPYEATMEKMPHGRSPMFNLDSSSESSKSSSTVMKHRSEESSSGITSESESSGRESEHQKPVEEIECKMIKVSNIPEGTTEDALTYFFENRRKSGGGPVEEVEFDESTLTAIITFEESNVVQRILGKLPILFNKKQITIEEFKPDMGDDVTTDDTETFPDGGFVIEVRGFKDSTSPDTIEMYFENKRRSGGGEIKGINSEKMEDGVVFIEFEEESVMESVLSKKHKIDGAHVEVIKYEPPPPPKPVPTYNNKVFIKNINPITSRDGLENFLEAKANAIPTDVVFGIEEGIALVTFEEEIDFEKLKLACQKKSLDKFYMKIQRVPITNCIIVKGFSERTSQDTLEFYFDNKRRSGGEGVLDVVMDKDEGFCIVSFEEPDVVDEVCKRNHKVEGCELDVRIHYQCLGQVVEEGRETSEEFHIPEPLVMKDVEVKKLEFLVQSESNRDALDKTVADLYGKIDWPKNRGQAKSNPFIVECTLTKEVKDYKKIARTWAKDVAAEVDKFLKLLVVEKHSTVHDAWSSVIDGLKSINVTKPDAVAVILEKNECEIFIIGYKHPVEDLSKQIIEIMGRVREEMDRRKERTKDVAKLKHFQVLYLQALKFGDEMLQNYRDFKVTYDIKKHSIMFEGLSGEIMEVKMKMFEIINGISKSDAGKFSKERQEFLKSTEVKNYVLDKFKENELIAVWEITDNQDHVNVYSKADEDAVKAAHVLKESVVESTIKIDKEASQLLSTPLWGRKRAEELENARGLANIIPHPQKLEITILCVDSTHGLVREFVEDFMRNNAIYQQSLTLSVGVMRFIQVQSGDEVRTIEESLQKDQVKIDTSDDAITIQGTSVGLSKAKRKIDELVQTIELKKHSINKVGIGKHLQSSQGQERITKIEKSEGVVIEFSDDSDQSEEVLRQDKTFASAQSKKELAVCLTSRAQKLIAVVCDMTELEADVLVNAANRDLKHIGGLAKVIVQKGGDVIQEECDRQIKSDRRLLEGEVFVSSPGSLRCKMIVHAVAPVWQNGRNNEEDYLREAVMKSMEEGSNRQLKSIAFPALSTGVFGYPARQATRVIVEALRDFFRECQDSSVDMVYLCDVKEDNVDLFVDGLMKTFGPDTVTDKRTGSGRKASHWHTSSKRTDGKSRGSPRSGQGISTGGGNVNIQVIKGQIARQQVDIIVNTTSKDLRLTNGAVSNSLLNAAGPSIQQECNMNYPNGVQHGQVAVTKGGNLRCSFVCHGSLPSWDSSGSSLRTLHQFMKSCLDVAHQRGLKSIAFPALGTGNLGYPKDIVAREMFSAVFKFTSSNTGSSISDVRFVLYEKDTATIKAFEFEEKRQSSGGGGGGGGRHNRQLNQGHGGDSGTRPKTGYSSTSYSGGNYRYGGDSSSDSQVELDIGQITLKVYQGDITQADVECIVNSSNRELDLNRGKVSQVLLRMGGYELEQQVKLQRRDMKDKGVAVTTCGSGSGLNCKMIIHVDVESYSTHLKALITKTLEKANEIDCNSIALPALGQVYNIKATDLAKYVFEAIMDVESNTKNLREVHMVLFEGKMVVPFMESLRRCCEKHVKPGKLNAIKKFMGFGKQSEGNVSWDKRRFVPINSASVTLLIYGKSLDKIDRAIQKLEGGIKELFTEKIFNESVIKNFTEEQERELKHLESSFDVAVNFEKRIGRIRIEGLPEDLMSATDKIHIMIRKADNKRQEEAEAQLLADMVEWCFIDVTSDGQTLEKYPPSINRLLERALRKQESAATFTDNQGVEYVVDFQNYEEYPKNDPTDTVTVIRRSKVDGTELPSNWTRMDDKENVSVVQLQATDPEYQKVVKDFTTSAGGGMYNIVKVERIQNKMLYHQYAAKKSLLDKQNPVSVQNEMTLWHGTAFDAIPSINTYGFNRSYCGKNATAYGMGVYFAVNAQYSASDTYSPRDVSNNKRLYLCKVLTGEYTRASNGMRVPPAKNPATPHILYDSVVDNPNVPGIFVIFNDTQAYPDYLITFS</sequence>
<feature type="domain" description="WWE" evidence="10">
    <location>
        <begin position="1965"/>
        <end position="2047"/>
    </location>
</feature>
<dbReference type="InterPro" id="IPR002589">
    <property type="entry name" value="Macro_dom"/>
</dbReference>
<evidence type="ECO:0000256" key="2">
    <source>
        <dbReference type="ARBA" id="ARBA00022676"/>
    </source>
</evidence>
<organism evidence="13 14">
    <name type="scientific">Pinctada imbricata</name>
    <name type="common">Atlantic pearl-oyster</name>
    <name type="synonym">Pinctada martensii</name>
    <dbReference type="NCBI Taxonomy" id="66713"/>
    <lineage>
        <taxon>Eukaryota</taxon>
        <taxon>Metazoa</taxon>
        <taxon>Spiralia</taxon>
        <taxon>Lophotrochozoa</taxon>
        <taxon>Mollusca</taxon>
        <taxon>Bivalvia</taxon>
        <taxon>Autobranchia</taxon>
        <taxon>Pteriomorphia</taxon>
        <taxon>Pterioida</taxon>
        <taxon>Pterioidea</taxon>
        <taxon>Pteriidae</taxon>
        <taxon>Pinctada</taxon>
    </lineage>
</organism>
<comment type="subcellular location">
    <subcellularLocation>
        <location evidence="1">Nucleus</location>
    </subcellularLocation>
</comment>
<feature type="compositionally biased region" description="Low complexity" evidence="8">
    <location>
        <begin position="1632"/>
        <end position="1651"/>
    </location>
</feature>
<protein>
    <recommendedName>
        <fullName evidence="7">Poly [ADP-ribose] polymerase</fullName>
        <shortName evidence="7">PARP</shortName>
        <ecNumber evidence="7">2.4.2.-</ecNumber>
    </recommendedName>
</protein>
<evidence type="ECO:0000259" key="12">
    <source>
        <dbReference type="PROSITE" id="PS51154"/>
    </source>
</evidence>
<feature type="compositionally biased region" description="Pro residues" evidence="8">
    <location>
        <begin position="131"/>
        <end position="156"/>
    </location>
</feature>
<keyword evidence="2 7" id="KW-0328">Glycosyltransferase</keyword>
<dbReference type="CDD" id="cd12547">
    <property type="entry name" value="RRM1_2_PAR10"/>
    <property type="match status" value="3"/>
</dbReference>
<evidence type="ECO:0000259" key="11">
    <source>
        <dbReference type="PROSITE" id="PS51059"/>
    </source>
</evidence>
<feature type="region of interest" description="Disordered" evidence="8">
    <location>
        <begin position="112"/>
        <end position="173"/>
    </location>
</feature>
<feature type="region of interest" description="Disordered" evidence="8">
    <location>
        <begin position="266"/>
        <end position="347"/>
    </location>
</feature>
<feature type="region of interest" description="Disordered" evidence="8">
    <location>
        <begin position="1385"/>
        <end position="1427"/>
    </location>
</feature>
<reference evidence="13" key="1">
    <citation type="submission" date="2019-08" db="EMBL/GenBank/DDBJ databases">
        <title>The improved chromosome-level genome for the pearl oyster Pinctada fucata martensii using PacBio sequencing and Hi-C.</title>
        <authorList>
            <person name="Zheng Z."/>
        </authorList>
    </citation>
    <scope>NUCLEOTIDE SEQUENCE</scope>
    <source>
        <strain evidence="13">ZZ-2019</strain>
        <tissue evidence="13">Adductor muscle</tissue>
    </source>
</reference>
<comment type="caution">
    <text evidence="13">The sequence shown here is derived from an EMBL/GenBank/DDBJ whole genome shotgun (WGS) entry which is preliminary data.</text>
</comment>
<evidence type="ECO:0000256" key="4">
    <source>
        <dbReference type="ARBA" id="ARBA00023027"/>
    </source>
</evidence>
<dbReference type="PANTHER" id="PTHR14453">
    <property type="entry name" value="PARP/ZINC FINGER CCCH TYPE DOMAIN CONTAINING PROTEIN"/>
    <property type="match status" value="1"/>
</dbReference>
<dbReference type="InterPro" id="IPR000504">
    <property type="entry name" value="RRM_dom"/>
</dbReference>
<name>A0AA88Y2T8_PINIB</name>
<evidence type="ECO:0000259" key="9">
    <source>
        <dbReference type="PROSITE" id="PS50102"/>
    </source>
</evidence>
<evidence type="ECO:0000313" key="14">
    <source>
        <dbReference type="Proteomes" id="UP001186944"/>
    </source>
</evidence>
<evidence type="ECO:0000256" key="7">
    <source>
        <dbReference type="RuleBase" id="RU362114"/>
    </source>
</evidence>
<dbReference type="EMBL" id="VSWD01000008">
    <property type="protein sequence ID" value="KAK3094887.1"/>
    <property type="molecule type" value="Genomic_DNA"/>
</dbReference>
<dbReference type="CDD" id="cd02907">
    <property type="entry name" value="Macro_Af1521_BAL-like"/>
    <property type="match status" value="1"/>
</dbReference>
<dbReference type="CDD" id="cd01439">
    <property type="entry name" value="TCCD_inducible_PARP_like"/>
    <property type="match status" value="1"/>
</dbReference>
<dbReference type="SUPFAM" id="SSF56399">
    <property type="entry name" value="ADP-ribosylation"/>
    <property type="match status" value="1"/>
</dbReference>
<evidence type="ECO:0000256" key="1">
    <source>
        <dbReference type="ARBA" id="ARBA00004123"/>
    </source>
</evidence>
<dbReference type="SUPFAM" id="SSF54928">
    <property type="entry name" value="RNA-binding domain, RBD"/>
    <property type="match status" value="2"/>
</dbReference>
<dbReference type="PROSITE" id="PS50102">
    <property type="entry name" value="RRM"/>
    <property type="match status" value="1"/>
</dbReference>
<keyword evidence="3 7" id="KW-0808">Transferase</keyword>
<evidence type="ECO:0000256" key="8">
    <source>
        <dbReference type="SAM" id="MobiDB-lite"/>
    </source>
</evidence>
<dbReference type="EC" id="2.4.2.-" evidence="7"/>
<dbReference type="SUPFAM" id="SSF52949">
    <property type="entry name" value="Macro domain-like"/>
    <property type="match status" value="3"/>
</dbReference>
<feature type="compositionally biased region" description="Polar residues" evidence="8">
    <location>
        <begin position="112"/>
        <end position="129"/>
    </location>
</feature>
<feature type="domain" description="Macro" evidence="12">
    <location>
        <begin position="1197"/>
        <end position="1382"/>
    </location>
</feature>
<keyword evidence="5" id="KW-0539">Nucleus</keyword>
<dbReference type="Pfam" id="PF01661">
    <property type="entry name" value="Macro"/>
    <property type="match status" value="3"/>
</dbReference>
<feature type="compositionally biased region" description="Basic and acidic residues" evidence="8">
    <location>
        <begin position="334"/>
        <end position="347"/>
    </location>
</feature>
<keyword evidence="4 7" id="KW-0520">NAD</keyword>
<dbReference type="CDD" id="cd02903">
    <property type="entry name" value="Macro_BAL-like"/>
    <property type="match status" value="1"/>
</dbReference>
<dbReference type="SMART" id="SM00360">
    <property type="entry name" value="RRM"/>
    <property type="match status" value="4"/>
</dbReference>
<dbReference type="PROSITE" id="PS51059">
    <property type="entry name" value="PARP_CATALYTIC"/>
    <property type="match status" value="1"/>
</dbReference>
<dbReference type="InterPro" id="IPR057044">
    <property type="entry name" value="PARP14_KH_1"/>
</dbReference>
<evidence type="ECO:0000259" key="10">
    <source>
        <dbReference type="PROSITE" id="PS50918"/>
    </source>
</evidence>
<evidence type="ECO:0000256" key="3">
    <source>
        <dbReference type="ARBA" id="ARBA00022679"/>
    </source>
</evidence>
<dbReference type="GO" id="GO:0003950">
    <property type="term" value="F:NAD+ poly-ADP-ribosyltransferase activity"/>
    <property type="evidence" value="ECO:0007669"/>
    <property type="project" value="UniProtKB-UniRule"/>
</dbReference>
<proteinExistence type="predicted"/>
<feature type="region of interest" description="Disordered" evidence="8">
    <location>
        <begin position="216"/>
        <end position="251"/>
    </location>
</feature>
<dbReference type="InterPro" id="IPR043472">
    <property type="entry name" value="Macro_dom-like"/>
</dbReference>
<feature type="compositionally biased region" description="Basic residues" evidence="8">
    <location>
        <begin position="1393"/>
        <end position="1405"/>
    </location>
</feature>
<feature type="domain" description="Macro" evidence="12">
    <location>
        <begin position="1652"/>
        <end position="1828"/>
    </location>
</feature>
<dbReference type="FunFam" id="3.90.228.10:FF:000008">
    <property type="entry name" value="Poly [ADP-ribose] polymerase"/>
    <property type="match status" value="1"/>
</dbReference>
<dbReference type="SMART" id="SM00506">
    <property type="entry name" value="A1pp"/>
    <property type="match status" value="3"/>
</dbReference>
<dbReference type="GO" id="GO:0010629">
    <property type="term" value="P:negative regulation of gene expression"/>
    <property type="evidence" value="ECO:0007669"/>
    <property type="project" value="TreeGrafter"/>
</dbReference>
<feature type="domain" description="RRM" evidence="9">
    <location>
        <begin position="351"/>
        <end position="427"/>
    </location>
</feature>
<dbReference type="InterPro" id="IPR012677">
    <property type="entry name" value="Nucleotide-bd_a/b_plait_sf"/>
</dbReference>
<dbReference type="Pfam" id="PF23084">
    <property type="entry name" value="KH_PARP14_1"/>
    <property type="match status" value="1"/>
</dbReference>
<dbReference type="GO" id="GO:0003723">
    <property type="term" value="F:RNA binding"/>
    <property type="evidence" value="ECO:0007669"/>
    <property type="project" value="UniProtKB-UniRule"/>
</dbReference>
<dbReference type="InterPro" id="IPR057049">
    <property type="entry name" value="PARP14_KH_8"/>
</dbReference>
<dbReference type="Gene3D" id="3.90.228.10">
    <property type="match status" value="1"/>
</dbReference>
<feature type="compositionally biased region" description="Low complexity" evidence="8">
    <location>
        <begin position="305"/>
        <end position="314"/>
    </location>
</feature>
<dbReference type="InterPro" id="IPR037197">
    <property type="entry name" value="WWE_dom_sf"/>
</dbReference>
<dbReference type="Proteomes" id="UP001186944">
    <property type="component" value="Unassembled WGS sequence"/>
</dbReference>
<dbReference type="Pfam" id="PF23254">
    <property type="entry name" value="KH_PARP14_8"/>
    <property type="match status" value="1"/>
</dbReference>
<dbReference type="Pfam" id="PF23085">
    <property type="entry name" value="RRM_PARP14_3"/>
    <property type="match status" value="3"/>
</dbReference>
<accession>A0AA88Y2T8</accession>
<dbReference type="Gene3D" id="3.30.70.330">
    <property type="match status" value="3"/>
</dbReference>
<feature type="domain" description="Macro" evidence="12">
    <location>
        <begin position="1418"/>
        <end position="1601"/>
    </location>
</feature>
<dbReference type="SUPFAM" id="SSF117839">
    <property type="entry name" value="WWE domain"/>
    <property type="match status" value="1"/>
</dbReference>
<dbReference type="InterPro" id="IPR012317">
    <property type="entry name" value="Poly(ADP-ribose)pol_cat_dom"/>
</dbReference>
<dbReference type="InterPro" id="IPR034464">
    <property type="entry name" value="PAR10_RRM1_2"/>
</dbReference>
<dbReference type="PANTHER" id="PTHR14453:SF67">
    <property type="entry name" value="POLY [ADP-RIBOSE] POLYMERASE"/>
    <property type="match status" value="1"/>
</dbReference>
<feature type="domain" description="PARP catalytic" evidence="11">
    <location>
        <begin position="2055"/>
        <end position="2254"/>
    </location>
</feature>
<dbReference type="GO" id="GO:0003714">
    <property type="term" value="F:transcription corepressor activity"/>
    <property type="evidence" value="ECO:0007669"/>
    <property type="project" value="TreeGrafter"/>
</dbReference>
<feature type="region of interest" description="Disordered" evidence="8">
    <location>
        <begin position="1596"/>
        <end position="1651"/>
    </location>
</feature>
<evidence type="ECO:0000313" key="13">
    <source>
        <dbReference type="EMBL" id="KAK3094887.1"/>
    </source>
</evidence>
<dbReference type="GO" id="GO:0005634">
    <property type="term" value="C:nucleus"/>
    <property type="evidence" value="ECO:0007669"/>
    <property type="project" value="UniProtKB-SubCell"/>
</dbReference>
<keyword evidence="14" id="KW-1185">Reference proteome</keyword>
<dbReference type="InterPro" id="IPR052056">
    <property type="entry name" value="Mono-ARTD/PARP"/>
</dbReference>
<keyword evidence="6" id="KW-0694">RNA-binding</keyword>
<dbReference type="InterPro" id="IPR035979">
    <property type="entry name" value="RBD_domain_sf"/>
</dbReference>
<evidence type="ECO:0000256" key="6">
    <source>
        <dbReference type="PROSITE-ProRule" id="PRU00176"/>
    </source>
</evidence>
<dbReference type="GO" id="GO:0005737">
    <property type="term" value="C:cytoplasm"/>
    <property type="evidence" value="ECO:0007669"/>
    <property type="project" value="TreeGrafter"/>
</dbReference>
<dbReference type="Gene3D" id="3.30.720.50">
    <property type="match status" value="1"/>
</dbReference>
<feature type="compositionally biased region" description="Low complexity" evidence="8">
    <location>
        <begin position="324"/>
        <end position="333"/>
    </location>
</feature>
<evidence type="ECO:0000256" key="5">
    <source>
        <dbReference type="ARBA" id="ARBA00023242"/>
    </source>
</evidence>
<dbReference type="Gene3D" id="3.40.220.10">
    <property type="entry name" value="Leucine Aminopeptidase, subunit E, domain 1"/>
    <property type="match status" value="3"/>
</dbReference>
<dbReference type="PROSITE" id="PS51154">
    <property type="entry name" value="MACRO"/>
    <property type="match status" value="3"/>
</dbReference>
<dbReference type="Pfam" id="PF00644">
    <property type="entry name" value="PARP"/>
    <property type="match status" value="1"/>
</dbReference>
<dbReference type="InterPro" id="IPR004170">
    <property type="entry name" value="WWE_dom"/>
</dbReference>
<dbReference type="PROSITE" id="PS50918">
    <property type="entry name" value="WWE"/>
    <property type="match status" value="1"/>
</dbReference>
<gene>
    <name evidence="13" type="ORF">FSP39_007507</name>
</gene>